<reference evidence="1" key="1">
    <citation type="submission" date="2023-10" db="EMBL/GenBank/DDBJ databases">
        <authorList>
            <person name="Hackl T."/>
        </authorList>
    </citation>
    <scope>NUCLEOTIDE SEQUENCE</scope>
</reference>
<dbReference type="InterPro" id="IPR036188">
    <property type="entry name" value="FAD/NAD-bd_sf"/>
</dbReference>
<dbReference type="AlphaFoldDB" id="A0AAI8V9Y8"/>
<sequence>MPRLGGFVVAPQTHNGDEVMITVQRPVRENPETRWADTPKDHLRSLFRQNSERFPSIVRNAVRDIPSDQLHIWPFYQVPRLERWTSAKTPGGFGRVTVAFEDVYLFGRVLGRLLALGDSATNEKLQRALYQWQSFRQARVDQVLEINRQMDLRRMPGVEKEEELKDMGVMYERLFSVDLEKEVEGCLEGV</sequence>
<dbReference type="EMBL" id="CAUWAG010000003">
    <property type="protein sequence ID" value="CAJ2500531.1"/>
    <property type="molecule type" value="Genomic_DNA"/>
</dbReference>
<proteinExistence type="predicted"/>
<gene>
    <name evidence="1" type="ORF">KHLLAP_LOCUS999</name>
</gene>
<evidence type="ECO:0000313" key="1">
    <source>
        <dbReference type="EMBL" id="CAJ2500531.1"/>
    </source>
</evidence>
<organism evidence="1 2">
    <name type="scientific">Anthostomella pinea</name>
    <dbReference type="NCBI Taxonomy" id="933095"/>
    <lineage>
        <taxon>Eukaryota</taxon>
        <taxon>Fungi</taxon>
        <taxon>Dikarya</taxon>
        <taxon>Ascomycota</taxon>
        <taxon>Pezizomycotina</taxon>
        <taxon>Sordariomycetes</taxon>
        <taxon>Xylariomycetidae</taxon>
        <taxon>Xylariales</taxon>
        <taxon>Xylariaceae</taxon>
        <taxon>Anthostomella</taxon>
    </lineage>
</organism>
<dbReference type="Proteomes" id="UP001295740">
    <property type="component" value="Unassembled WGS sequence"/>
</dbReference>
<accession>A0AAI8V9Y8</accession>
<name>A0AAI8V9Y8_9PEZI</name>
<keyword evidence="2" id="KW-1185">Reference proteome</keyword>
<protein>
    <submittedName>
        <fullName evidence="1">Uu.00g033840.m01.CDS01</fullName>
    </submittedName>
</protein>
<comment type="caution">
    <text evidence="1">The sequence shown here is derived from an EMBL/GenBank/DDBJ whole genome shotgun (WGS) entry which is preliminary data.</text>
</comment>
<evidence type="ECO:0000313" key="2">
    <source>
        <dbReference type="Proteomes" id="UP001295740"/>
    </source>
</evidence>
<dbReference type="Gene3D" id="3.50.50.60">
    <property type="entry name" value="FAD/NAD(P)-binding domain"/>
    <property type="match status" value="1"/>
</dbReference>